<feature type="region of interest" description="Disordered" evidence="1">
    <location>
        <begin position="1"/>
        <end position="52"/>
    </location>
</feature>
<sequence length="52" mass="5991">MLKVKNQYGKGRANVTKSSISKNYHLHLPAVQCRQDDSDKESEADEYFDETD</sequence>
<dbReference type="STRING" id="387005.A0A183I5B8"/>
<evidence type="ECO:0000313" key="4">
    <source>
        <dbReference type="WBParaSite" id="OFLC_0001494101-mRNA-1"/>
    </source>
</evidence>
<reference evidence="4" key="1">
    <citation type="submission" date="2016-06" db="UniProtKB">
        <authorList>
            <consortium name="WormBaseParasite"/>
        </authorList>
    </citation>
    <scope>IDENTIFICATION</scope>
</reference>
<dbReference type="EMBL" id="UZAJ01041373">
    <property type="protein sequence ID" value="VDP19645.1"/>
    <property type="molecule type" value="Genomic_DNA"/>
</dbReference>
<evidence type="ECO:0000313" key="3">
    <source>
        <dbReference type="Proteomes" id="UP000267606"/>
    </source>
</evidence>
<evidence type="ECO:0000256" key="1">
    <source>
        <dbReference type="SAM" id="MobiDB-lite"/>
    </source>
</evidence>
<dbReference type="Proteomes" id="UP000267606">
    <property type="component" value="Unassembled WGS sequence"/>
</dbReference>
<dbReference type="AlphaFoldDB" id="A0A183I5B8"/>
<gene>
    <name evidence="2" type="ORF">OFLC_LOCUS14932</name>
</gene>
<evidence type="ECO:0000313" key="2">
    <source>
        <dbReference type="EMBL" id="VDP19645.1"/>
    </source>
</evidence>
<name>A0A183I5B8_9BILA</name>
<reference evidence="2 3" key="2">
    <citation type="submission" date="2018-11" db="EMBL/GenBank/DDBJ databases">
        <authorList>
            <consortium name="Pathogen Informatics"/>
        </authorList>
    </citation>
    <scope>NUCLEOTIDE SEQUENCE [LARGE SCALE GENOMIC DNA]</scope>
</reference>
<keyword evidence="3" id="KW-1185">Reference proteome</keyword>
<proteinExistence type="predicted"/>
<organism evidence="4">
    <name type="scientific">Onchocerca flexuosa</name>
    <dbReference type="NCBI Taxonomy" id="387005"/>
    <lineage>
        <taxon>Eukaryota</taxon>
        <taxon>Metazoa</taxon>
        <taxon>Ecdysozoa</taxon>
        <taxon>Nematoda</taxon>
        <taxon>Chromadorea</taxon>
        <taxon>Rhabditida</taxon>
        <taxon>Spirurina</taxon>
        <taxon>Spiruromorpha</taxon>
        <taxon>Filarioidea</taxon>
        <taxon>Onchocercidae</taxon>
        <taxon>Onchocerca</taxon>
    </lineage>
</organism>
<feature type="compositionally biased region" description="Acidic residues" evidence="1">
    <location>
        <begin position="38"/>
        <end position="52"/>
    </location>
</feature>
<accession>A0A183I5B8</accession>
<protein>
    <submittedName>
        <fullName evidence="4">Transposase</fullName>
    </submittedName>
</protein>
<dbReference type="WBParaSite" id="OFLC_0001494101-mRNA-1">
    <property type="protein sequence ID" value="OFLC_0001494101-mRNA-1"/>
    <property type="gene ID" value="OFLC_0001494101"/>
</dbReference>